<evidence type="ECO:0000256" key="1">
    <source>
        <dbReference type="SAM" id="Phobius"/>
    </source>
</evidence>
<feature type="transmembrane region" description="Helical" evidence="1">
    <location>
        <begin position="64"/>
        <end position="86"/>
    </location>
</feature>
<keyword evidence="1" id="KW-0812">Transmembrane</keyword>
<organism evidence="3 4">
    <name type="scientific">Marinobacter zhanjiangensis</name>
    <dbReference type="NCBI Taxonomy" id="578215"/>
    <lineage>
        <taxon>Bacteria</taxon>
        <taxon>Pseudomonadati</taxon>
        <taxon>Pseudomonadota</taxon>
        <taxon>Gammaproteobacteria</taxon>
        <taxon>Pseudomonadales</taxon>
        <taxon>Marinobacteraceae</taxon>
        <taxon>Marinobacter</taxon>
    </lineage>
</organism>
<comment type="caution">
    <text evidence="3">The sequence shown here is derived from an EMBL/GenBank/DDBJ whole genome shotgun (WGS) entry which is preliminary data.</text>
</comment>
<dbReference type="RefSeq" id="WP_189577367.1">
    <property type="nucleotide sequence ID" value="NZ_BMXV01000006.1"/>
</dbReference>
<feature type="domain" description="Potassium channel" evidence="2">
    <location>
        <begin position="102"/>
        <end position="151"/>
    </location>
</feature>
<proteinExistence type="predicted"/>
<dbReference type="SUPFAM" id="SSF81324">
    <property type="entry name" value="Voltage-gated potassium channels"/>
    <property type="match status" value="1"/>
</dbReference>
<evidence type="ECO:0000313" key="3">
    <source>
        <dbReference type="EMBL" id="GGY78711.1"/>
    </source>
</evidence>
<gene>
    <name evidence="3" type="ORF">GCM10007071_27630</name>
</gene>
<sequence length="284" mass="30849">MDWVLVVFGTLLIATVMVDVFWTTLTTRGAGIFTIGVIAGVRLLVCTCCLTLGRRGPLMTAGPLAVTLMGAVWLAGLWSGWVLVFSGMSASVLDTSTKMPVGLDGYIYYVGFTLSTLGVGDLIPAGSVPRLLTTAASFNGLVLVTLVITYAVPLVGGAVQRREVAFELYLINAARNRDPGLSPSALARDLQSVRRDLLHCTEQRMAYPMLDLYFTRSREFSLAWQLAEAAGQAQACLPSIAADAEEARILRDFLLVTERYLALHGLEAGPLEHRLERLARKDVW</sequence>
<feature type="transmembrane region" description="Helical" evidence="1">
    <location>
        <begin position="106"/>
        <end position="124"/>
    </location>
</feature>
<keyword evidence="4" id="KW-1185">Reference proteome</keyword>
<protein>
    <recommendedName>
        <fullName evidence="2">Potassium channel domain-containing protein</fullName>
    </recommendedName>
</protein>
<accession>A0ABQ3B8L6</accession>
<feature type="transmembrane region" description="Helical" evidence="1">
    <location>
        <begin position="30"/>
        <end position="52"/>
    </location>
</feature>
<name>A0ABQ3B8L6_9GAMM</name>
<dbReference type="InterPro" id="IPR013099">
    <property type="entry name" value="K_chnl_dom"/>
</dbReference>
<reference evidence="4" key="1">
    <citation type="journal article" date="2019" name="Int. J. Syst. Evol. Microbiol.">
        <title>The Global Catalogue of Microorganisms (GCM) 10K type strain sequencing project: providing services to taxonomists for standard genome sequencing and annotation.</title>
        <authorList>
            <consortium name="The Broad Institute Genomics Platform"/>
            <consortium name="The Broad Institute Genome Sequencing Center for Infectious Disease"/>
            <person name="Wu L."/>
            <person name="Ma J."/>
        </authorList>
    </citation>
    <scope>NUCLEOTIDE SEQUENCE [LARGE SCALE GENOMIC DNA]</scope>
    <source>
        <strain evidence="4">KCTC 22280</strain>
    </source>
</reference>
<dbReference type="Pfam" id="PF07885">
    <property type="entry name" value="Ion_trans_2"/>
    <property type="match status" value="1"/>
</dbReference>
<keyword evidence="1" id="KW-1133">Transmembrane helix</keyword>
<keyword evidence="1" id="KW-0472">Membrane</keyword>
<feature type="transmembrane region" description="Helical" evidence="1">
    <location>
        <begin position="131"/>
        <end position="152"/>
    </location>
</feature>
<dbReference type="Proteomes" id="UP000601597">
    <property type="component" value="Unassembled WGS sequence"/>
</dbReference>
<dbReference type="EMBL" id="BMXV01000006">
    <property type="protein sequence ID" value="GGY78711.1"/>
    <property type="molecule type" value="Genomic_DNA"/>
</dbReference>
<evidence type="ECO:0000259" key="2">
    <source>
        <dbReference type="Pfam" id="PF07885"/>
    </source>
</evidence>
<evidence type="ECO:0000313" key="4">
    <source>
        <dbReference type="Proteomes" id="UP000601597"/>
    </source>
</evidence>